<evidence type="ECO:0000256" key="1">
    <source>
        <dbReference type="SAM" id="SignalP"/>
    </source>
</evidence>
<accession>A0A9Q0QT77</accession>
<sequence length="616" mass="69333">MGVLHTFIFLNFLLLCCYIHQSHSTSPPRSSSLPGRYFKSLPSSLRQNESSEYTEITRPLPSDEFSPSCSLLILQHDFGNTFGSPPVTTNYSAPPDCPGPWSHVVLELRASCHGEQYDRIAGVWLDGIEILRTSTAEPTDSGIFWKVRKDVTRYSSLFSRSNLTLSVMLENIINDVFTGVYHVNISLLYYGPNKARVQSGVPDRLSNRKLGPSMEEETLGFRSKARQLMFISNEPGIRSRMEEPADLVIPISSNGDDGFWFRIQNESDVHSKLIQIPLNTYRAVLEIYVSFHGNDEFWYSNPPDSYIKQNNLTTGRGNGAFRQVFATIDDVLVGSQVVFPVIFTGGINPLFWEPVVAIGAFNLPSYDVDLTPFLGMLLDGKNHSFGLGVMDGISFWLVDANLHVWLDPKLSSVQAKSVIYRVPPFSVERDSEFEKLDGSFTVEAERKTHFSGWVNSTAGNFTTHVHHEFKLENSIKFKKNGMYKEVHQKIKTKTDVWLESDENGLRTRAVFKRKYPLRIITQTMPGIDDNTYLLVTNVSNALREKFSMADFWTSTSNTQRSGGWMLVQDHSVLSGGAETQQTLRYKDDFSCYSRTVTGSNGSLLEDNTTIGCALLS</sequence>
<dbReference type="AlphaFoldDB" id="A0A9Q0QT77"/>
<protein>
    <recommendedName>
        <fullName evidence="2">Peptide N-acetyl-beta-D-glucosaminyl asparaginase amidase A N-terminal domain-containing protein</fullName>
    </recommendedName>
</protein>
<proteinExistence type="predicted"/>
<evidence type="ECO:0000313" key="4">
    <source>
        <dbReference type="Proteomes" id="UP001141806"/>
    </source>
</evidence>
<evidence type="ECO:0000313" key="3">
    <source>
        <dbReference type="EMBL" id="KAJ4970859.1"/>
    </source>
</evidence>
<comment type="caution">
    <text evidence="3">The sequence shown here is derived from an EMBL/GenBank/DDBJ whole genome shotgun (WGS) entry which is preliminary data.</text>
</comment>
<feature type="domain" description="Peptide N-acetyl-beta-D-glucosaminyl asparaginase amidase A N-terminal" evidence="2">
    <location>
        <begin position="64"/>
        <end position="419"/>
    </location>
</feature>
<gene>
    <name evidence="3" type="ORF">NE237_003958</name>
</gene>
<organism evidence="3 4">
    <name type="scientific">Protea cynaroides</name>
    <dbReference type="NCBI Taxonomy" id="273540"/>
    <lineage>
        <taxon>Eukaryota</taxon>
        <taxon>Viridiplantae</taxon>
        <taxon>Streptophyta</taxon>
        <taxon>Embryophyta</taxon>
        <taxon>Tracheophyta</taxon>
        <taxon>Spermatophyta</taxon>
        <taxon>Magnoliopsida</taxon>
        <taxon>Proteales</taxon>
        <taxon>Proteaceae</taxon>
        <taxon>Protea</taxon>
    </lineage>
</organism>
<name>A0A9Q0QT77_9MAGN</name>
<feature type="signal peptide" evidence="1">
    <location>
        <begin position="1"/>
        <end position="24"/>
    </location>
</feature>
<dbReference type="OrthoDB" id="1612078at2759"/>
<keyword evidence="4" id="KW-1185">Reference proteome</keyword>
<dbReference type="InterPro" id="IPR021102">
    <property type="entry name" value="PNGase_A"/>
</dbReference>
<keyword evidence="1" id="KW-0732">Signal</keyword>
<dbReference type="Proteomes" id="UP001141806">
    <property type="component" value="Unassembled WGS sequence"/>
</dbReference>
<dbReference type="Pfam" id="PF12222">
    <property type="entry name" value="PNGaseA"/>
    <property type="match status" value="1"/>
</dbReference>
<feature type="chain" id="PRO_5040437042" description="Peptide N-acetyl-beta-D-glucosaminyl asparaginase amidase A N-terminal domain-containing protein" evidence="1">
    <location>
        <begin position="25"/>
        <end position="616"/>
    </location>
</feature>
<dbReference type="PANTHER" id="PTHR31104">
    <property type="entry name" value="PEPTIDE-N4-(N-ACETYL-BETA-GLUCOSAMINYL)ASPARAGINE AMIDASE A PROTEIN"/>
    <property type="match status" value="1"/>
</dbReference>
<dbReference type="InterPro" id="IPR056948">
    <property type="entry name" value="PNGaseA_N"/>
</dbReference>
<dbReference type="EMBL" id="JAMYWD010000005">
    <property type="protein sequence ID" value="KAJ4970859.1"/>
    <property type="molecule type" value="Genomic_DNA"/>
</dbReference>
<reference evidence="3" key="1">
    <citation type="journal article" date="2023" name="Plant J.">
        <title>The genome of the king protea, Protea cynaroides.</title>
        <authorList>
            <person name="Chang J."/>
            <person name="Duong T.A."/>
            <person name="Schoeman C."/>
            <person name="Ma X."/>
            <person name="Roodt D."/>
            <person name="Barker N."/>
            <person name="Li Z."/>
            <person name="Van de Peer Y."/>
            <person name="Mizrachi E."/>
        </authorList>
    </citation>
    <scope>NUCLEOTIDE SEQUENCE</scope>
    <source>
        <tissue evidence="3">Young leaves</tissue>
    </source>
</reference>
<evidence type="ECO:0000259" key="2">
    <source>
        <dbReference type="Pfam" id="PF12222"/>
    </source>
</evidence>